<feature type="region of interest" description="Disordered" evidence="1">
    <location>
        <begin position="253"/>
        <end position="277"/>
    </location>
</feature>
<dbReference type="Proteomes" id="UP001285908">
    <property type="component" value="Unassembled WGS sequence"/>
</dbReference>
<accession>A0AAJ0I5U9</accession>
<dbReference type="RefSeq" id="XP_062691709.1">
    <property type="nucleotide sequence ID" value="XM_062832770.1"/>
</dbReference>
<name>A0AAJ0I5U9_9PEZI</name>
<protein>
    <submittedName>
        <fullName evidence="2">Uncharacterized protein</fullName>
    </submittedName>
</protein>
<evidence type="ECO:0000256" key="1">
    <source>
        <dbReference type="SAM" id="MobiDB-lite"/>
    </source>
</evidence>
<dbReference type="AlphaFoldDB" id="A0AAJ0I5U9"/>
<proteinExistence type="predicted"/>
<evidence type="ECO:0000313" key="3">
    <source>
        <dbReference type="Proteomes" id="UP001285908"/>
    </source>
</evidence>
<comment type="caution">
    <text evidence="2">The sequence shown here is derived from an EMBL/GenBank/DDBJ whole genome shotgun (WGS) entry which is preliminary data.</text>
</comment>
<dbReference type="GeneID" id="87870392"/>
<gene>
    <name evidence="2" type="ORF">B0T23DRAFT_163761</name>
</gene>
<sequence length="534" mass="58141">MPPKTSSAVPKLRGREPCIKDMNLIYSILENITGSDRNNKGLLKFDAAKAAQTANFSSGEVLRNKWYRFRRTFLLNSNLQVDPKRARCSSIEPELRGLKPTASDLNLIFSILENLKDKVLADWAKVAERAGLGSADEAQQAWVNLCAKYQLWNDDIAVWRASNSPCPQHPLVVVADQLQPAFISVADAISVPHTHQNPIPPFTPIRPTVLSVPSRNDLLPALASAPTLAPVKTPTITGPHAPVHHQVFISGTQINKNNDKDSVNNKPATDASRGTQTDAKCCPTKAIGFKVVARALLWRSILVEKSERKQHERVLGLAAGCHARAHASHSWSWDTPINKNESVANEEPTITVTSTNKGTKSKGRDAGTQTEDPCCRVTEFGFRVAFVYLFVVLNAPDQQDSVSGWPLEHLGAGAKPVSNSKSYSSISNSVFFNNLRITTATTISPFPTPTTGLTGTPFSPTTKRAKTLLAAARYIWSLSAKAEYEHDESLGEWPGWLLLDQGGGGGVSSTAYENALASAVAPLRLLWLRVAVMM</sequence>
<organism evidence="2 3">
    <name type="scientific">Neurospora hispaniola</name>
    <dbReference type="NCBI Taxonomy" id="588809"/>
    <lineage>
        <taxon>Eukaryota</taxon>
        <taxon>Fungi</taxon>
        <taxon>Dikarya</taxon>
        <taxon>Ascomycota</taxon>
        <taxon>Pezizomycotina</taxon>
        <taxon>Sordariomycetes</taxon>
        <taxon>Sordariomycetidae</taxon>
        <taxon>Sordariales</taxon>
        <taxon>Sordariaceae</taxon>
        <taxon>Neurospora</taxon>
    </lineage>
</organism>
<reference evidence="2 3" key="1">
    <citation type="journal article" date="2023" name="Mol. Phylogenet. Evol.">
        <title>Genome-scale phylogeny and comparative genomics of the fungal order Sordariales.</title>
        <authorList>
            <person name="Hensen N."/>
            <person name="Bonometti L."/>
            <person name="Westerberg I."/>
            <person name="Brannstrom I.O."/>
            <person name="Guillou S."/>
            <person name="Cros-Aarteil S."/>
            <person name="Calhoun S."/>
            <person name="Haridas S."/>
            <person name="Kuo A."/>
            <person name="Mondo S."/>
            <person name="Pangilinan J."/>
            <person name="Riley R."/>
            <person name="LaButti K."/>
            <person name="Andreopoulos B."/>
            <person name="Lipzen A."/>
            <person name="Chen C."/>
            <person name="Yan M."/>
            <person name="Daum C."/>
            <person name="Ng V."/>
            <person name="Clum A."/>
            <person name="Steindorff A."/>
            <person name="Ohm R.A."/>
            <person name="Martin F."/>
            <person name="Silar P."/>
            <person name="Natvig D.O."/>
            <person name="Lalanne C."/>
            <person name="Gautier V."/>
            <person name="Ament-Velasquez S.L."/>
            <person name="Kruys A."/>
            <person name="Hutchinson M.I."/>
            <person name="Powell A.J."/>
            <person name="Barry K."/>
            <person name="Miller A.N."/>
            <person name="Grigoriev I.V."/>
            <person name="Debuchy R."/>
            <person name="Gladieux P."/>
            <person name="Hiltunen Thoren M."/>
            <person name="Johannesson H."/>
        </authorList>
    </citation>
    <scope>NUCLEOTIDE SEQUENCE [LARGE SCALE GENOMIC DNA]</scope>
    <source>
        <strain evidence="2 3">FGSC 10403</strain>
    </source>
</reference>
<evidence type="ECO:0000313" key="2">
    <source>
        <dbReference type="EMBL" id="KAK3490526.1"/>
    </source>
</evidence>
<dbReference type="EMBL" id="JAULSX010000005">
    <property type="protein sequence ID" value="KAK3490526.1"/>
    <property type="molecule type" value="Genomic_DNA"/>
</dbReference>
<keyword evidence="3" id="KW-1185">Reference proteome</keyword>